<dbReference type="Proteomes" id="UP001305702">
    <property type="component" value="Chromosome"/>
</dbReference>
<keyword evidence="6 7" id="KW-0472">Membrane</keyword>
<evidence type="ECO:0000256" key="3">
    <source>
        <dbReference type="ARBA" id="ARBA00022475"/>
    </source>
</evidence>
<dbReference type="PANTHER" id="PTHR43227:SF11">
    <property type="entry name" value="BLL4140 PROTEIN"/>
    <property type="match status" value="1"/>
</dbReference>
<evidence type="ECO:0000313" key="9">
    <source>
        <dbReference type="EMBL" id="WNQ09536.1"/>
    </source>
</evidence>
<feature type="transmembrane region" description="Helical" evidence="7">
    <location>
        <begin position="220"/>
        <end position="241"/>
    </location>
</feature>
<accession>A0AA96RDL1</accession>
<keyword evidence="5 7" id="KW-1133">Transmembrane helix</keyword>
<dbReference type="PROSITE" id="PS50928">
    <property type="entry name" value="ABC_TM1"/>
    <property type="match status" value="1"/>
</dbReference>
<dbReference type="Pfam" id="PF00528">
    <property type="entry name" value="BPD_transp_1"/>
    <property type="match status" value="1"/>
</dbReference>
<dbReference type="InterPro" id="IPR000515">
    <property type="entry name" value="MetI-like"/>
</dbReference>
<evidence type="ECO:0000313" key="10">
    <source>
        <dbReference type="Proteomes" id="UP001305702"/>
    </source>
</evidence>
<feature type="transmembrane region" description="Helical" evidence="7">
    <location>
        <begin position="120"/>
        <end position="140"/>
    </location>
</feature>
<dbReference type="RefSeq" id="WP_315603308.1">
    <property type="nucleotide sequence ID" value="NZ_CP130318.1"/>
</dbReference>
<dbReference type="EMBL" id="CP130318">
    <property type="protein sequence ID" value="WNQ09536.1"/>
    <property type="molecule type" value="Genomic_DNA"/>
</dbReference>
<dbReference type="InterPro" id="IPR050809">
    <property type="entry name" value="UgpAE/MalFG_permease"/>
</dbReference>
<feature type="domain" description="ABC transmembrane type-1" evidence="8">
    <location>
        <begin position="83"/>
        <end position="298"/>
    </location>
</feature>
<keyword evidence="3" id="KW-1003">Cell membrane</keyword>
<keyword evidence="2 7" id="KW-0813">Transport</keyword>
<proteinExistence type="inferred from homology"/>
<dbReference type="PANTHER" id="PTHR43227">
    <property type="entry name" value="BLL4140 PROTEIN"/>
    <property type="match status" value="1"/>
</dbReference>
<feature type="transmembrane region" description="Helical" evidence="7">
    <location>
        <begin position="277"/>
        <end position="301"/>
    </location>
</feature>
<dbReference type="Gene3D" id="1.10.3720.10">
    <property type="entry name" value="MetI-like"/>
    <property type="match status" value="1"/>
</dbReference>
<sequence length="311" mass="35326">MKAVRTTAPAQIRGSSRWKQVWSDKVLYVMLVPAIAYFAIFHVWPIYGMKLAFYDYRILGDHEYVGLKYFRELFSTPIFSNIIKNTLIISAMKLIIIFPIPILFALMLNEFRNGVFRKMVQVVAYLPHFLSWVVIAGIWFEFLSPSTGAVNEGLKAIGLPPHDFLTDKESIRWVLVASEAWRSAGWDSIIFFAAIMGINPSLYEAAYVDGANRWHIMTRIILPHLYIPMVTIFTLNVGFIMNAGLDQILNFTNDSVNSSIDVIDTYVYRIGLINSQYSFATAANLFKSVIGVILVLSTHFISKKLTSKGAW</sequence>
<feature type="transmembrane region" description="Helical" evidence="7">
    <location>
        <begin position="26"/>
        <end position="47"/>
    </location>
</feature>
<evidence type="ECO:0000256" key="6">
    <source>
        <dbReference type="ARBA" id="ARBA00023136"/>
    </source>
</evidence>
<dbReference type="KEGG" id="paun:MJA45_18095"/>
<keyword evidence="4 7" id="KW-0812">Transmembrane</keyword>
<name>A0AA96RDL1_9BACL</name>
<feature type="transmembrane region" description="Helical" evidence="7">
    <location>
        <begin position="189"/>
        <end position="208"/>
    </location>
</feature>
<dbReference type="CDD" id="cd06261">
    <property type="entry name" value="TM_PBP2"/>
    <property type="match status" value="1"/>
</dbReference>
<feature type="transmembrane region" description="Helical" evidence="7">
    <location>
        <begin position="87"/>
        <end position="108"/>
    </location>
</feature>
<dbReference type="InterPro" id="IPR035906">
    <property type="entry name" value="MetI-like_sf"/>
</dbReference>
<evidence type="ECO:0000256" key="2">
    <source>
        <dbReference type="ARBA" id="ARBA00022448"/>
    </source>
</evidence>
<evidence type="ECO:0000259" key="8">
    <source>
        <dbReference type="PROSITE" id="PS50928"/>
    </source>
</evidence>
<gene>
    <name evidence="9" type="ORF">MJA45_18095</name>
</gene>
<evidence type="ECO:0000256" key="5">
    <source>
        <dbReference type="ARBA" id="ARBA00022989"/>
    </source>
</evidence>
<organism evidence="9 10">
    <name type="scientific">Paenibacillus aurantius</name>
    <dbReference type="NCBI Taxonomy" id="2918900"/>
    <lineage>
        <taxon>Bacteria</taxon>
        <taxon>Bacillati</taxon>
        <taxon>Bacillota</taxon>
        <taxon>Bacilli</taxon>
        <taxon>Bacillales</taxon>
        <taxon>Paenibacillaceae</taxon>
        <taxon>Paenibacillus</taxon>
    </lineage>
</organism>
<evidence type="ECO:0000256" key="1">
    <source>
        <dbReference type="ARBA" id="ARBA00004651"/>
    </source>
</evidence>
<evidence type="ECO:0000256" key="4">
    <source>
        <dbReference type="ARBA" id="ARBA00022692"/>
    </source>
</evidence>
<dbReference type="GO" id="GO:0055085">
    <property type="term" value="P:transmembrane transport"/>
    <property type="evidence" value="ECO:0007669"/>
    <property type="project" value="InterPro"/>
</dbReference>
<protein>
    <submittedName>
        <fullName evidence="9">ABC transporter permease subunit</fullName>
    </submittedName>
</protein>
<comment type="similarity">
    <text evidence="7">Belongs to the binding-protein-dependent transport system permease family.</text>
</comment>
<dbReference type="AlphaFoldDB" id="A0AA96RDL1"/>
<dbReference type="GO" id="GO:0005886">
    <property type="term" value="C:plasma membrane"/>
    <property type="evidence" value="ECO:0007669"/>
    <property type="project" value="UniProtKB-SubCell"/>
</dbReference>
<evidence type="ECO:0000256" key="7">
    <source>
        <dbReference type="RuleBase" id="RU363032"/>
    </source>
</evidence>
<keyword evidence="10" id="KW-1185">Reference proteome</keyword>
<dbReference type="SUPFAM" id="SSF161098">
    <property type="entry name" value="MetI-like"/>
    <property type="match status" value="1"/>
</dbReference>
<reference evidence="9 10" key="1">
    <citation type="submission" date="2022-02" db="EMBL/GenBank/DDBJ databases">
        <title>Paenibacillus sp. MBLB1776 Whole Genome Shotgun Sequencing.</title>
        <authorList>
            <person name="Hwang C.Y."/>
            <person name="Cho E.-S."/>
            <person name="Seo M.-J."/>
        </authorList>
    </citation>
    <scope>NUCLEOTIDE SEQUENCE [LARGE SCALE GENOMIC DNA]</scope>
    <source>
        <strain evidence="9 10">MBLB1776</strain>
    </source>
</reference>
<comment type="subcellular location">
    <subcellularLocation>
        <location evidence="1 7">Cell membrane</location>
        <topology evidence="1 7">Multi-pass membrane protein</topology>
    </subcellularLocation>
</comment>